<dbReference type="SUPFAM" id="SSF52402">
    <property type="entry name" value="Adenine nucleotide alpha hydrolases-like"/>
    <property type="match status" value="1"/>
</dbReference>
<evidence type="ECO:0000313" key="9">
    <source>
        <dbReference type="Proteomes" id="UP000467201"/>
    </source>
</evidence>
<dbReference type="InterPro" id="IPR006015">
    <property type="entry name" value="Universal_stress_UspA"/>
</dbReference>
<keyword evidence="8" id="KW-1185">Reference proteome</keyword>
<evidence type="ECO:0000259" key="5">
    <source>
        <dbReference type="Pfam" id="PF00582"/>
    </source>
</evidence>
<dbReference type="EMBL" id="LQOS01000049">
    <property type="protein sequence ID" value="ORV37376.1"/>
    <property type="molecule type" value="Genomic_DNA"/>
</dbReference>
<evidence type="ECO:0000256" key="3">
    <source>
        <dbReference type="ARBA" id="ARBA00022840"/>
    </source>
</evidence>
<dbReference type="Gene3D" id="3.40.50.620">
    <property type="entry name" value="HUPs"/>
    <property type="match status" value="1"/>
</dbReference>
<dbReference type="PANTHER" id="PTHR46268">
    <property type="entry name" value="STRESS RESPONSE PROTEIN NHAX"/>
    <property type="match status" value="1"/>
</dbReference>
<dbReference type="AlphaFoldDB" id="A0A1X1SZN0"/>
<accession>A0A1X1SZN0</accession>
<feature type="domain" description="UspA" evidence="5">
    <location>
        <begin position="78"/>
        <end position="203"/>
    </location>
</feature>
<dbReference type="InterPro" id="IPR014729">
    <property type="entry name" value="Rossmann-like_a/b/a_fold"/>
</dbReference>
<evidence type="ECO:0000256" key="1">
    <source>
        <dbReference type="ARBA" id="ARBA00008791"/>
    </source>
</evidence>
<evidence type="ECO:0000313" key="8">
    <source>
        <dbReference type="Proteomes" id="UP000193564"/>
    </source>
</evidence>
<reference evidence="6" key="3">
    <citation type="submission" date="2020-02" db="EMBL/GenBank/DDBJ databases">
        <authorList>
            <person name="Matsumoto Y."/>
            <person name="Motooka D."/>
            <person name="Nakamura S."/>
        </authorList>
    </citation>
    <scope>NUCLEOTIDE SEQUENCE</scope>
    <source>
        <strain evidence="6">JCM 12405</strain>
    </source>
</reference>
<reference evidence="6 9" key="2">
    <citation type="journal article" date="2019" name="Emerg. Microbes Infect.">
        <title>Comprehensive subspecies identification of 175 nontuberculous mycobacteria species based on 7547 genomic profiles.</title>
        <authorList>
            <person name="Matsumoto Y."/>
            <person name="Kinjo T."/>
            <person name="Motooka D."/>
            <person name="Nabeya D."/>
            <person name="Jung N."/>
            <person name="Uechi K."/>
            <person name="Horii T."/>
            <person name="Iida T."/>
            <person name="Fujita J."/>
            <person name="Nakamura S."/>
        </authorList>
    </citation>
    <scope>NUCLEOTIDE SEQUENCE [LARGE SCALE GENOMIC DNA]</scope>
    <source>
        <strain evidence="6 9">JCM 12405</strain>
    </source>
</reference>
<gene>
    <name evidence="7" type="ORF">AWC01_16145</name>
    <name evidence="6" type="ORF">MDOR_07050</name>
</gene>
<keyword evidence="4" id="KW-0472">Membrane</keyword>
<keyword evidence="2" id="KW-0547">Nucleotide-binding</keyword>
<proteinExistence type="inferred from homology"/>
<keyword evidence="4" id="KW-0812">Transmembrane</keyword>
<dbReference type="STRING" id="126673.AWC01_16145"/>
<dbReference type="GO" id="GO:0005524">
    <property type="term" value="F:ATP binding"/>
    <property type="evidence" value="ECO:0007669"/>
    <property type="project" value="UniProtKB-KW"/>
</dbReference>
<name>A0A1X1SZN0_9MYCO</name>
<dbReference type="OrthoDB" id="6174426at2"/>
<evidence type="ECO:0000313" key="7">
    <source>
        <dbReference type="EMBL" id="ORV37376.1"/>
    </source>
</evidence>
<keyword evidence="4" id="KW-1133">Transmembrane helix</keyword>
<feature type="transmembrane region" description="Helical" evidence="4">
    <location>
        <begin position="32"/>
        <end position="49"/>
    </location>
</feature>
<dbReference type="RefSeq" id="WP_085192359.1">
    <property type="nucleotide sequence ID" value="NZ_AP022605.1"/>
</dbReference>
<keyword evidence="3" id="KW-0067">ATP-binding</keyword>
<feature type="transmembrane region" description="Helical" evidence="4">
    <location>
        <begin position="6"/>
        <end position="25"/>
    </location>
</feature>
<dbReference type="PRINTS" id="PR01438">
    <property type="entry name" value="UNVRSLSTRESS"/>
</dbReference>
<protein>
    <recommendedName>
        <fullName evidence="5">UspA domain-containing protein</fullName>
    </recommendedName>
</protein>
<dbReference type="EMBL" id="AP022605">
    <property type="protein sequence ID" value="BBZ06536.1"/>
    <property type="molecule type" value="Genomic_DNA"/>
</dbReference>
<dbReference type="Proteomes" id="UP000193564">
    <property type="component" value="Unassembled WGS sequence"/>
</dbReference>
<dbReference type="CDD" id="cd00293">
    <property type="entry name" value="USP-like"/>
    <property type="match status" value="1"/>
</dbReference>
<evidence type="ECO:0000256" key="2">
    <source>
        <dbReference type="ARBA" id="ARBA00022741"/>
    </source>
</evidence>
<dbReference type="PANTHER" id="PTHR46268:SF27">
    <property type="entry name" value="UNIVERSAL STRESS PROTEIN RV2623"/>
    <property type="match status" value="1"/>
</dbReference>
<organism evidence="7 8">
    <name type="scientific">Mycolicibacterium doricum</name>
    <dbReference type="NCBI Taxonomy" id="126673"/>
    <lineage>
        <taxon>Bacteria</taxon>
        <taxon>Bacillati</taxon>
        <taxon>Actinomycetota</taxon>
        <taxon>Actinomycetes</taxon>
        <taxon>Mycobacteriales</taxon>
        <taxon>Mycobacteriaceae</taxon>
        <taxon>Mycolicibacterium</taxon>
    </lineage>
</organism>
<reference evidence="7 8" key="1">
    <citation type="submission" date="2016-01" db="EMBL/GenBank/DDBJ databases">
        <title>The new phylogeny of the genus Mycobacterium.</title>
        <authorList>
            <person name="Tarcisio F."/>
            <person name="Conor M."/>
            <person name="Antonella G."/>
            <person name="Elisabetta G."/>
            <person name="Giulia F.S."/>
            <person name="Sara T."/>
            <person name="Anna F."/>
            <person name="Clotilde B."/>
            <person name="Roberto B."/>
            <person name="Veronica D.S."/>
            <person name="Fabio R."/>
            <person name="Monica P."/>
            <person name="Olivier J."/>
            <person name="Enrico T."/>
            <person name="Nicola S."/>
        </authorList>
    </citation>
    <scope>NUCLEOTIDE SEQUENCE [LARGE SCALE GENOMIC DNA]</scope>
    <source>
        <strain evidence="7 8">DSM 44339</strain>
    </source>
</reference>
<comment type="similarity">
    <text evidence="1">Belongs to the universal stress protein A family.</text>
</comment>
<dbReference type="InterPro" id="IPR006016">
    <property type="entry name" value="UspA"/>
</dbReference>
<dbReference type="KEGG" id="mdr:MDOR_07050"/>
<sequence length="218" mass="23063">MSTGTAIVIVAAWLSTGLVSGLWMTRRGYDPLWILVAPPLGLLFVPIAFERVSGRPPVASSEARTMPRADPNAGEGPRVLAGLDGSSEAKQALATIRRLLRPRCAHLVLAEVVHFAATEDMTHSRIDAASRRLGEAPTRIARGFPVHTEVLAGPPGCGLRQFAQRHDIDLLVGGRRGRGPSRLLLGSVSADLVQHSPVPVLAVEPVAGVDHVPSRAVG</sequence>
<dbReference type="Pfam" id="PF00582">
    <property type="entry name" value="Usp"/>
    <property type="match status" value="1"/>
</dbReference>
<evidence type="ECO:0000256" key="4">
    <source>
        <dbReference type="SAM" id="Phobius"/>
    </source>
</evidence>
<evidence type="ECO:0000313" key="6">
    <source>
        <dbReference type="EMBL" id="BBZ06536.1"/>
    </source>
</evidence>
<dbReference type="Proteomes" id="UP000467201">
    <property type="component" value="Chromosome"/>
</dbReference>